<reference evidence="2" key="1">
    <citation type="journal article" date="2008" name="Nat. Genet.">
        <title>The Pristionchus pacificus genome provides a unique perspective on nematode lifestyle and parasitism.</title>
        <authorList>
            <person name="Dieterich C."/>
            <person name="Clifton S.W."/>
            <person name="Schuster L.N."/>
            <person name="Chinwalla A."/>
            <person name="Delehaunty K."/>
            <person name="Dinkelacker I."/>
            <person name="Fulton L."/>
            <person name="Fulton R."/>
            <person name="Godfrey J."/>
            <person name="Minx P."/>
            <person name="Mitreva M."/>
            <person name="Roeseler W."/>
            <person name="Tian H."/>
            <person name="Witte H."/>
            <person name="Yang S.P."/>
            <person name="Wilson R.K."/>
            <person name="Sommer R.J."/>
        </authorList>
    </citation>
    <scope>NUCLEOTIDE SEQUENCE [LARGE SCALE GENOMIC DNA]</scope>
    <source>
        <strain evidence="2">PS312</strain>
    </source>
</reference>
<evidence type="ECO:0000313" key="2">
    <source>
        <dbReference type="Proteomes" id="UP000005239"/>
    </source>
</evidence>
<dbReference type="AlphaFoldDB" id="A0A2A6BAC5"/>
<protein>
    <submittedName>
        <fullName evidence="1">Uncharacterized protein</fullName>
    </submittedName>
</protein>
<dbReference type="Gene3D" id="1.20.120.1100">
    <property type="match status" value="1"/>
</dbReference>
<reference evidence="1" key="2">
    <citation type="submission" date="2022-06" db="UniProtKB">
        <authorList>
            <consortium name="EnsemblMetazoa"/>
        </authorList>
    </citation>
    <scope>IDENTIFICATION</scope>
    <source>
        <strain evidence="1">PS312</strain>
    </source>
</reference>
<evidence type="ECO:0000313" key="1">
    <source>
        <dbReference type="EnsemblMetazoa" id="PPA15264.1"/>
    </source>
</evidence>
<sequence>MMALLTLLILPVAVAGEPLPKAPKLDESNFDKQIGEIGNEAAIRKNMHATPTCLETPRLPVKLPTLMSVDSLGEHFLKLIPPEIVTFIRDLNEKEKEEIVRWAQDYSITDDADGGSDMTRTMPEFQKKFTPLKWIVGNLTEAVAASDDAKYFVSSLLETVCHIFAIYLDGEEIEPEYLKFMMRQLDRTHVSLTLESKKLLDDRGKIIKDVMNYPEFNDLFNSWMLAPPIKDSVYPTKEDYGPFEVNEQMENNEDEEEVVIVLFLIISVPIACVKTDAPSTKAILKETTTPIITPIPIKLPNLRNVDALGEDFLKLIPDDFINVIRNLTDNEKETIVIWANDYAITNEDAGGMSQLERTHSSLTQEIKKLLEDKGKIIVDVMDACTADKGFRLPD</sequence>
<dbReference type="EnsemblMetazoa" id="PPA15264.1">
    <property type="protein sequence ID" value="PPA15264.1"/>
    <property type="gene ID" value="WBGene00104818"/>
</dbReference>
<name>A0A2A6BAC5_PRIPA</name>
<dbReference type="Proteomes" id="UP000005239">
    <property type="component" value="Unassembled WGS sequence"/>
</dbReference>
<keyword evidence="2" id="KW-1185">Reference proteome</keyword>
<organism evidence="1 2">
    <name type="scientific">Pristionchus pacificus</name>
    <name type="common">Parasitic nematode worm</name>
    <dbReference type="NCBI Taxonomy" id="54126"/>
    <lineage>
        <taxon>Eukaryota</taxon>
        <taxon>Metazoa</taxon>
        <taxon>Ecdysozoa</taxon>
        <taxon>Nematoda</taxon>
        <taxon>Chromadorea</taxon>
        <taxon>Rhabditida</taxon>
        <taxon>Rhabditina</taxon>
        <taxon>Diplogasteromorpha</taxon>
        <taxon>Diplogasteroidea</taxon>
        <taxon>Neodiplogasteridae</taxon>
        <taxon>Pristionchus</taxon>
    </lineage>
</organism>
<accession>A0A8R1YBZ3</accession>
<proteinExistence type="predicted"/>
<gene>
    <name evidence="1" type="primary">WBGene00104818</name>
</gene>
<accession>A0A2A6BAC5</accession>